<keyword evidence="1" id="KW-1133">Transmembrane helix</keyword>
<evidence type="ECO:0000256" key="1">
    <source>
        <dbReference type="SAM" id="Phobius"/>
    </source>
</evidence>
<dbReference type="AlphaFoldDB" id="A0A1F6FSZ7"/>
<reference evidence="2 3" key="1">
    <citation type="journal article" date="2016" name="Nat. Commun.">
        <title>Thousands of microbial genomes shed light on interconnected biogeochemical processes in an aquifer system.</title>
        <authorList>
            <person name="Anantharaman K."/>
            <person name="Brown C.T."/>
            <person name="Hug L.A."/>
            <person name="Sharon I."/>
            <person name="Castelle C.J."/>
            <person name="Probst A.J."/>
            <person name="Thomas B.C."/>
            <person name="Singh A."/>
            <person name="Wilkins M.J."/>
            <person name="Karaoz U."/>
            <person name="Brodie E.L."/>
            <person name="Williams K.H."/>
            <person name="Hubbard S.S."/>
            <person name="Banfield J.F."/>
        </authorList>
    </citation>
    <scope>NUCLEOTIDE SEQUENCE [LARGE SCALE GENOMIC DNA]</scope>
</reference>
<protein>
    <submittedName>
        <fullName evidence="2">Uncharacterized protein</fullName>
    </submittedName>
</protein>
<gene>
    <name evidence="2" type="ORF">A2592_01650</name>
</gene>
<comment type="caution">
    <text evidence="2">The sequence shown here is derived from an EMBL/GenBank/DDBJ whole genome shotgun (WGS) entry which is preliminary data.</text>
</comment>
<evidence type="ECO:0000313" key="2">
    <source>
        <dbReference type="EMBL" id="OGG88982.1"/>
    </source>
</evidence>
<keyword evidence="1" id="KW-0472">Membrane</keyword>
<feature type="transmembrane region" description="Helical" evidence="1">
    <location>
        <begin position="7"/>
        <end position="27"/>
    </location>
</feature>
<evidence type="ECO:0000313" key="3">
    <source>
        <dbReference type="Proteomes" id="UP000179230"/>
    </source>
</evidence>
<accession>A0A1F6FSZ7</accession>
<keyword evidence="1" id="KW-0812">Transmembrane</keyword>
<dbReference type="Proteomes" id="UP000179230">
    <property type="component" value="Unassembled WGS sequence"/>
</dbReference>
<dbReference type="EMBL" id="MFMT01000009">
    <property type="protein sequence ID" value="OGG88982.1"/>
    <property type="molecule type" value="Genomic_DNA"/>
</dbReference>
<sequence length="66" mass="7176">MKNNKWYFTVSSIIFTVVAIAHLGRILLVLPASVAGYDIPLWVSGIAVLLAGYLATRGFMEAHKLG</sequence>
<name>A0A1F6FSZ7_9BACT</name>
<feature type="transmembrane region" description="Helical" evidence="1">
    <location>
        <begin position="39"/>
        <end position="56"/>
    </location>
</feature>
<proteinExistence type="predicted"/>
<organism evidence="2 3">
    <name type="scientific">Candidatus Kaiserbacteria bacterium RIFOXYD1_FULL_42_15</name>
    <dbReference type="NCBI Taxonomy" id="1798532"/>
    <lineage>
        <taxon>Bacteria</taxon>
        <taxon>Candidatus Kaiseribacteriota</taxon>
    </lineage>
</organism>